<dbReference type="STRING" id="319970.RV00_GL002150"/>
<reference evidence="1 2" key="1">
    <citation type="submission" date="2014-12" db="EMBL/GenBank/DDBJ databases">
        <title>Draft genome sequences of 29 type strains of Enterococci.</title>
        <authorList>
            <person name="Zhong Z."/>
            <person name="Sun Z."/>
            <person name="Liu W."/>
            <person name="Zhang W."/>
            <person name="Zhang H."/>
        </authorList>
    </citation>
    <scope>NUCLEOTIDE SEQUENCE [LARGE SCALE GENOMIC DNA]</scope>
    <source>
        <strain evidence="1 2">DSM 22802</strain>
    </source>
</reference>
<evidence type="ECO:0008006" key="3">
    <source>
        <dbReference type="Google" id="ProtNLM"/>
    </source>
</evidence>
<keyword evidence="2" id="KW-1185">Reference proteome</keyword>
<dbReference type="EMBL" id="JXKM01000004">
    <property type="protein sequence ID" value="OJG36006.1"/>
    <property type="molecule type" value="Genomic_DNA"/>
</dbReference>
<sequence length="146" mass="16740">MEQLGKQLSGTWLIKGTTFPLWLSNKRNTPRITYRVLEKEPLKLLDLVEYEKKGKTKQIKGVDYQREKGFLWRGNGPLKILKSRWEVVTIKGDVLVIRFAPSLVTPAGVDILVREGAVLPDLAKRVVQHFAVFGLTAEEIRTIQWK</sequence>
<dbReference type="Proteomes" id="UP000183700">
    <property type="component" value="Unassembled WGS sequence"/>
</dbReference>
<organism evidence="1 2">
    <name type="scientific">Enterococcus devriesei</name>
    <dbReference type="NCBI Taxonomy" id="319970"/>
    <lineage>
        <taxon>Bacteria</taxon>
        <taxon>Bacillati</taxon>
        <taxon>Bacillota</taxon>
        <taxon>Bacilli</taxon>
        <taxon>Lactobacillales</taxon>
        <taxon>Enterococcaceae</taxon>
        <taxon>Enterococcus</taxon>
    </lineage>
</organism>
<evidence type="ECO:0000313" key="1">
    <source>
        <dbReference type="EMBL" id="OJG36006.1"/>
    </source>
</evidence>
<proteinExistence type="predicted"/>
<gene>
    <name evidence="1" type="ORF">RV00_GL002150</name>
</gene>
<comment type="caution">
    <text evidence="1">The sequence shown here is derived from an EMBL/GenBank/DDBJ whole genome shotgun (WGS) entry which is preliminary data.</text>
</comment>
<dbReference type="RefSeq" id="WP_071861967.1">
    <property type="nucleotide sequence ID" value="NZ_JAHLOV010000007.1"/>
</dbReference>
<name>A0A1L8SVP1_9ENTE</name>
<accession>A0A1L8SVP1</accession>
<dbReference type="OrthoDB" id="951812at2"/>
<evidence type="ECO:0000313" key="2">
    <source>
        <dbReference type="Proteomes" id="UP000183700"/>
    </source>
</evidence>
<dbReference type="AlphaFoldDB" id="A0A1L8SVP1"/>
<protein>
    <recommendedName>
        <fullName evidence="3">Lipocalin/cytosolic fatty-acid binding domain-containing protein</fullName>
    </recommendedName>
</protein>